<comment type="caution">
    <text evidence="1">The sequence shown here is derived from an EMBL/GenBank/DDBJ whole genome shotgun (WGS) entry which is preliminary data.</text>
</comment>
<name>A0AAD9UVE1_ACRCE</name>
<reference evidence="1" key="2">
    <citation type="journal article" date="2023" name="Science">
        <title>Genomic signatures of disease resistance in endangered staghorn corals.</title>
        <authorList>
            <person name="Vollmer S.V."/>
            <person name="Selwyn J.D."/>
            <person name="Despard B.A."/>
            <person name="Roesel C.L."/>
        </authorList>
    </citation>
    <scope>NUCLEOTIDE SEQUENCE</scope>
    <source>
        <strain evidence="1">K2</strain>
    </source>
</reference>
<keyword evidence="2" id="KW-1185">Reference proteome</keyword>
<sequence length="248" mass="28244">MSSTTIAQLLLDPPKDKVASKAPVKCQENKVFVIDKNSPCFRNPEDSKAIGLGVFRNDGSHVVAYYKEKAPEIRLDREDALEKGTSPYLPTVTWLACIGHIEEDCKRKLQSLGEEDCKRKLQSLGISSQHCTAFLHDIFVSDVKHEKGLIDSDGCKDFNDKLESLQNVWNLREKKIRSAVLPDSSEAEFHKYFVTHIAQDMKKKMISPVRKRAGFGESFFYNNAAESRHQRIKARKGHMYGERKLAWT</sequence>
<dbReference type="Proteomes" id="UP001249851">
    <property type="component" value="Unassembled WGS sequence"/>
</dbReference>
<organism evidence="1 2">
    <name type="scientific">Acropora cervicornis</name>
    <name type="common">Staghorn coral</name>
    <dbReference type="NCBI Taxonomy" id="6130"/>
    <lineage>
        <taxon>Eukaryota</taxon>
        <taxon>Metazoa</taxon>
        <taxon>Cnidaria</taxon>
        <taxon>Anthozoa</taxon>
        <taxon>Hexacorallia</taxon>
        <taxon>Scleractinia</taxon>
        <taxon>Astrocoeniina</taxon>
        <taxon>Acroporidae</taxon>
        <taxon>Acropora</taxon>
    </lineage>
</organism>
<evidence type="ECO:0000313" key="2">
    <source>
        <dbReference type="Proteomes" id="UP001249851"/>
    </source>
</evidence>
<dbReference type="EMBL" id="JARQWQ010000098">
    <property type="protein sequence ID" value="KAK2551389.1"/>
    <property type="molecule type" value="Genomic_DNA"/>
</dbReference>
<evidence type="ECO:0000313" key="1">
    <source>
        <dbReference type="EMBL" id="KAK2551389.1"/>
    </source>
</evidence>
<dbReference type="AlphaFoldDB" id="A0AAD9UVE1"/>
<proteinExistence type="predicted"/>
<gene>
    <name evidence="1" type="ORF">P5673_027790</name>
</gene>
<protein>
    <submittedName>
        <fullName evidence="1">Uncharacterized protein</fullName>
    </submittedName>
</protein>
<accession>A0AAD9UVE1</accession>
<reference evidence="1" key="1">
    <citation type="journal article" date="2023" name="G3 (Bethesda)">
        <title>Whole genome assembly and annotation of the endangered Caribbean coral Acropora cervicornis.</title>
        <authorList>
            <person name="Selwyn J.D."/>
            <person name="Vollmer S.V."/>
        </authorList>
    </citation>
    <scope>NUCLEOTIDE SEQUENCE</scope>
    <source>
        <strain evidence="1">K2</strain>
    </source>
</reference>